<dbReference type="Proteomes" id="UP000004277">
    <property type="component" value="Unassembled WGS sequence"/>
</dbReference>
<accession>A0ACD3SPF5</accession>
<keyword evidence="1" id="KW-0547">Nucleotide-binding</keyword>
<comment type="caution">
    <text evidence="1">The sequence shown here is derived from an EMBL/GenBank/DDBJ whole genome shotgun (WGS) entry which is preliminary data.</text>
</comment>
<dbReference type="EMBL" id="AKCV02000016">
    <property type="protein sequence ID" value="TMS58060.1"/>
    <property type="molecule type" value="Genomic_DNA"/>
</dbReference>
<reference evidence="1" key="1">
    <citation type="submission" date="2019-05" db="EMBL/GenBank/DDBJ databases">
        <title>Revised genome assembly of Burkholderiaceae (previously Ralstonia) sp. PBA.</title>
        <authorList>
            <person name="Gan H.M."/>
        </authorList>
    </citation>
    <scope>NUCLEOTIDE SEQUENCE</scope>
    <source>
        <strain evidence="1">PBA</strain>
    </source>
</reference>
<evidence type="ECO:0000313" key="2">
    <source>
        <dbReference type="Proteomes" id="UP000004277"/>
    </source>
</evidence>
<keyword evidence="1" id="KW-0067">ATP-binding</keyword>
<gene>
    <name evidence="1" type="ORF">MW7_009875</name>
</gene>
<proteinExistence type="predicted"/>
<sequence length="331" mass="34873">MLSVSRLTTRYQPRGVADDEAVTLVNEVSFTIARGEILGMVGESGSGKSMTANSIMGLLDPPARVTAGEIMLTDRTGKQWDLRHADAATLRSLRGNRIAMVFQDPSTALNPVLRIDTQMIEAIRAHASVSRAAARERACAMLARMGIASPEARLRAYPHQLSGGMRQRVAIAIALLNAPDVIIADEPTTALDVSIQGQILAEIQALCRESGTALLWITHDLSVVAGLADRVCVMYAGRIIESGPVGEVLTAPQHPYTAGLIASSPANPAGGPLQPIPGAAPSLAALPPGCAFQPRCAYATAQCEVPPPETRGPDARMWRCIHPLQAGGVDG</sequence>
<keyword evidence="2" id="KW-1185">Reference proteome</keyword>
<organism evidence="1 2">
    <name type="scientific">Imbroritus primus</name>
    <dbReference type="NCBI Taxonomy" id="3058603"/>
    <lineage>
        <taxon>Bacteria</taxon>
        <taxon>Pseudomonadati</taxon>
        <taxon>Pseudomonadota</taxon>
        <taxon>Betaproteobacteria</taxon>
        <taxon>Burkholderiales</taxon>
        <taxon>Burkholderiaceae</taxon>
        <taxon>Imbroritus</taxon>
    </lineage>
</organism>
<evidence type="ECO:0000313" key="1">
    <source>
        <dbReference type="EMBL" id="TMS58060.1"/>
    </source>
</evidence>
<protein>
    <submittedName>
        <fullName evidence="1">ABC transporter ATP-binding protein</fullName>
    </submittedName>
</protein>
<name>A0ACD3SPF5_9BURK</name>